<dbReference type="WBParaSite" id="jg5047">
    <property type="protein sequence ID" value="jg5047"/>
    <property type="gene ID" value="jg5047"/>
</dbReference>
<name>A0A915EBY1_9BILA</name>
<sequence>MDNCSAEQALLEEVVEESDVESIRSFENVLVSAEDELQLHDDEGTAQRNRKRHHYDAATKLEAVNWASLLLQIIIVIPTTFAGSLIYSHKFMICICSLDYITYNLSSYFALFLALNRFFIFVLPKFDQIWFQRPRIFIFLVFIEVVVVSYVGASYASGYYTNFSATEYHFIQESDEGNVLRAIVDFTAYYVPFIMIAIYFVIFAFLQFSQGLCQSLIANKLATKIR</sequence>
<feature type="transmembrane region" description="Helical" evidence="1">
    <location>
        <begin position="187"/>
        <end position="206"/>
    </location>
</feature>
<accession>A0A915EBY1</accession>
<feature type="transmembrane region" description="Helical" evidence="1">
    <location>
        <begin position="69"/>
        <end position="87"/>
    </location>
</feature>
<organism evidence="3 4">
    <name type="scientific">Ditylenchus dipsaci</name>
    <dbReference type="NCBI Taxonomy" id="166011"/>
    <lineage>
        <taxon>Eukaryota</taxon>
        <taxon>Metazoa</taxon>
        <taxon>Ecdysozoa</taxon>
        <taxon>Nematoda</taxon>
        <taxon>Chromadorea</taxon>
        <taxon>Rhabditida</taxon>
        <taxon>Tylenchina</taxon>
        <taxon>Tylenchomorpha</taxon>
        <taxon>Sphaerularioidea</taxon>
        <taxon>Anguinidae</taxon>
        <taxon>Anguininae</taxon>
        <taxon>Ditylenchus</taxon>
    </lineage>
</organism>
<reference evidence="4" key="1">
    <citation type="submission" date="2022-11" db="UniProtKB">
        <authorList>
            <consortium name="WormBaseParasite"/>
        </authorList>
    </citation>
    <scope>IDENTIFICATION</scope>
</reference>
<evidence type="ECO:0000256" key="1">
    <source>
        <dbReference type="SAM" id="Phobius"/>
    </source>
</evidence>
<proteinExistence type="predicted"/>
<keyword evidence="1" id="KW-0812">Transmembrane</keyword>
<evidence type="ECO:0000313" key="4">
    <source>
        <dbReference type="WBParaSite" id="jg5047"/>
    </source>
</evidence>
<feature type="domain" description="7TM GPCR serpentine receptor class x (Srx)" evidence="2">
    <location>
        <begin position="64"/>
        <end position="203"/>
    </location>
</feature>
<evidence type="ECO:0000259" key="2">
    <source>
        <dbReference type="Pfam" id="PF10328"/>
    </source>
</evidence>
<keyword evidence="1" id="KW-0472">Membrane</keyword>
<dbReference type="Pfam" id="PF10328">
    <property type="entry name" value="7TM_GPCR_Srx"/>
    <property type="match status" value="1"/>
</dbReference>
<keyword evidence="3" id="KW-1185">Reference proteome</keyword>
<protein>
    <submittedName>
        <fullName evidence="4">7TM GPCR serpentine receptor class x (Srx) domain-containing protein</fullName>
    </submittedName>
</protein>
<feature type="transmembrane region" description="Helical" evidence="1">
    <location>
        <begin position="136"/>
        <end position="156"/>
    </location>
</feature>
<dbReference type="Proteomes" id="UP000887574">
    <property type="component" value="Unplaced"/>
</dbReference>
<dbReference type="AlphaFoldDB" id="A0A915EBY1"/>
<keyword evidence="1" id="KW-1133">Transmembrane helix</keyword>
<feature type="transmembrane region" description="Helical" evidence="1">
    <location>
        <begin position="107"/>
        <end position="124"/>
    </location>
</feature>
<dbReference type="InterPro" id="IPR019430">
    <property type="entry name" value="7TM_GPCR_serpentine_rcpt_Srx"/>
</dbReference>
<evidence type="ECO:0000313" key="3">
    <source>
        <dbReference type="Proteomes" id="UP000887574"/>
    </source>
</evidence>